<keyword evidence="4" id="KW-0812">Transmembrane</keyword>
<feature type="transmembrane region" description="Helical" evidence="4">
    <location>
        <begin position="164"/>
        <end position="181"/>
    </location>
</feature>
<dbReference type="Gene3D" id="3.30.70.270">
    <property type="match status" value="1"/>
</dbReference>
<proteinExistence type="predicted"/>
<dbReference type="AlphaFoldDB" id="A0A426V6K7"/>
<evidence type="ECO:0000313" key="6">
    <source>
        <dbReference type="EMBL" id="RRS02474.1"/>
    </source>
</evidence>
<comment type="catalytic activity">
    <reaction evidence="2">
        <text>2 GTP = 3',3'-c-di-GMP + 2 diphosphate</text>
        <dbReference type="Rhea" id="RHEA:24898"/>
        <dbReference type="ChEBI" id="CHEBI:33019"/>
        <dbReference type="ChEBI" id="CHEBI:37565"/>
        <dbReference type="ChEBI" id="CHEBI:58805"/>
        <dbReference type="EC" id="2.7.7.65"/>
    </reaction>
</comment>
<dbReference type="Proteomes" id="UP000269265">
    <property type="component" value="Unassembled WGS sequence"/>
</dbReference>
<dbReference type="OrthoDB" id="9813903at2"/>
<protein>
    <recommendedName>
        <fullName evidence="1">diguanylate cyclase</fullName>
        <ecNumber evidence="1">2.7.7.65</ecNumber>
    </recommendedName>
</protein>
<feature type="transmembrane region" description="Helical" evidence="4">
    <location>
        <begin position="85"/>
        <end position="101"/>
    </location>
</feature>
<dbReference type="SUPFAM" id="SSF55073">
    <property type="entry name" value="Nucleotide cyclase"/>
    <property type="match status" value="1"/>
</dbReference>
<dbReference type="InterPro" id="IPR043128">
    <property type="entry name" value="Rev_trsase/Diguanyl_cyclase"/>
</dbReference>
<gene>
    <name evidence="6" type="ORF">EIP75_20610</name>
</gene>
<dbReference type="InterPro" id="IPR029787">
    <property type="entry name" value="Nucleotide_cyclase"/>
</dbReference>
<organism evidence="6 7">
    <name type="scientific">Aquabacterium soli</name>
    <dbReference type="NCBI Taxonomy" id="2493092"/>
    <lineage>
        <taxon>Bacteria</taxon>
        <taxon>Pseudomonadati</taxon>
        <taxon>Pseudomonadota</taxon>
        <taxon>Betaproteobacteria</taxon>
        <taxon>Burkholderiales</taxon>
        <taxon>Aquabacterium</taxon>
    </lineage>
</organism>
<dbReference type="PANTHER" id="PTHR45138:SF9">
    <property type="entry name" value="DIGUANYLATE CYCLASE DGCM-RELATED"/>
    <property type="match status" value="1"/>
</dbReference>
<reference evidence="6 7" key="1">
    <citation type="submission" date="2018-12" db="EMBL/GenBank/DDBJ databases">
        <title>The whole draft genome of Aquabacterium sp. SJQ9.</title>
        <authorList>
            <person name="Sun L."/>
            <person name="Gao X."/>
            <person name="Chen W."/>
            <person name="Huang K."/>
        </authorList>
    </citation>
    <scope>NUCLEOTIDE SEQUENCE [LARGE SCALE GENOMIC DNA]</scope>
    <source>
        <strain evidence="6 7">SJQ9</strain>
    </source>
</reference>
<feature type="transmembrane region" description="Helical" evidence="4">
    <location>
        <begin position="56"/>
        <end position="73"/>
    </location>
</feature>
<dbReference type="GO" id="GO:0052621">
    <property type="term" value="F:diguanylate cyclase activity"/>
    <property type="evidence" value="ECO:0007669"/>
    <property type="project" value="UniProtKB-EC"/>
</dbReference>
<feature type="region of interest" description="Disordered" evidence="3">
    <location>
        <begin position="1"/>
        <end position="30"/>
    </location>
</feature>
<dbReference type="Pfam" id="PF00990">
    <property type="entry name" value="GGDEF"/>
    <property type="match status" value="1"/>
</dbReference>
<feature type="compositionally biased region" description="Polar residues" evidence="3">
    <location>
        <begin position="1"/>
        <end position="10"/>
    </location>
</feature>
<evidence type="ECO:0000256" key="1">
    <source>
        <dbReference type="ARBA" id="ARBA00012528"/>
    </source>
</evidence>
<comment type="caution">
    <text evidence="6">The sequence shown here is derived from an EMBL/GenBank/DDBJ whole genome shotgun (WGS) entry which is preliminary data.</text>
</comment>
<feature type="transmembrane region" description="Helical" evidence="4">
    <location>
        <begin position="193"/>
        <end position="211"/>
    </location>
</feature>
<evidence type="ECO:0000256" key="2">
    <source>
        <dbReference type="ARBA" id="ARBA00034247"/>
    </source>
</evidence>
<sequence>MPTMDPSRTPSPAIPHPESPDPTPSAPGRSRTPWVALGDLVLSTDTLQRLRISRSLTAMLVFAVCIGATEYAQYHGVIALGPARWLQATLLAWVVLIYAVLRSGVNLRFDDPALSLLQILGAQTWVAAAYVICHPFRGALMMLLALVLVFGIFNLSARERRLSNVYSVVLMSAVMLLTAHIHPDSAMLEVVHFVLMATILPVVTVLGAQMATTRAHLKAKKEALEHALQRIQAMAIRDELTGLFNRRHMMEMLEQQIKRQERTGKPFTLCLIDLDHFKRINDTYGHGAGDEVLRHFAEIAQYTLRETDVLARWGGEEFMLMLPDTPADAGSLSIERIRKSLMHAPLVPELPELHVTFSAGLMEFHTGDEMRTAIEHADRALYQAKSDGRDCTRVYA</sequence>
<dbReference type="CDD" id="cd01949">
    <property type="entry name" value="GGDEF"/>
    <property type="match status" value="1"/>
</dbReference>
<evidence type="ECO:0000256" key="3">
    <source>
        <dbReference type="SAM" id="MobiDB-lite"/>
    </source>
</evidence>
<dbReference type="PROSITE" id="PS50887">
    <property type="entry name" value="GGDEF"/>
    <property type="match status" value="1"/>
</dbReference>
<feature type="compositionally biased region" description="Pro residues" evidence="3">
    <location>
        <begin position="12"/>
        <end position="25"/>
    </location>
</feature>
<dbReference type="PANTHER" id="PTHR45138">
    <property type="entry name" value="REGULATORY COMPONENTS OF SENSORY TRANSDUCTION SYSTEM"/>
    <property type="match status" value="1"/>
</dbReference>
<feature type="domain" description="GGDEF" evidence="5">
    <location>
        <begin position="265"/>
        <end position="396"/>
    </location>
</feature>
<keyword evidence="7" id="KW-1185">Reference proteome</keyword>
<feature type="transmembrane region" description="Helical" evidence="4">
    <location>
        <begin position="113"/>
        <end position="132"/>
    </location>
</feature>
<dbReference type="RefSeq" id="WP_125245077.1">
    <property type="nucleotide sequence ID" value="NZ_RSED01000022.1"/>
</dbReference>
<dbReference type="SMART" id="SM00267">
    <property type="entry name" value="GGDEF"/>
    <property type="match status" value="1"/>
</dbReference>
<dbReference type="EMBL" id="RSED01000022">
    <property type="protein sequence ID" value="RRS02474.1"/>
    <property type="molecule type" value="Genomic_DNA"/>
</dbReference>
<feature type="transmembrane region" description="Helical" evidence="4">
    <location>
        <begin position="138"/>
        <end position="157"/>
    </location>
</feature>
<evidence type="ECO:0000313" key="7">
    <source>
        <dbReference type="Proteomes" id="UP000269265"/>
    </source>
</evidence>
<evidence type="ECO:0000259" key="5">
    <source>
        <dbReference type="PROSITE" id="PS50887"/>
    </source>
</evidence>
<keyword evidence="4" id="KW-1133">Transmembrane helix</keyword>
<name>A0A426V6K7_9BURK</name>
<dbReference type="InterPro" id="IPR050469">
    <property type="entry name" value="Diguanylate_Cyclase"/>
</dbReference>
<accession>A0A426V6K7</accession>
<keyword evidence="4" id="KW-0472">Membrane</keyword>
<dbReference type="EC" id="2.7.7.65" evidence="1"/>
<dbReference type="NCBIfam" id="TIGR00254">
    <property type="entry name" value="GGDEF"/>
    <property type="match status" value="1"/>
</dbReference>
<evidence type="ECO:0000256" key="4">
    <source>
        <dbReference type="SAM" id="Phobius"/>
    </source>
</evidence>
<dbReference type="InterPro" id="IPR000160">
    <property type="entry name" value="GGDEF_dom"/>
</dbReference>
<dbReference type="FunFam" id="3.30.70.270:FF:000001">
    <property type="entry name" value="Diguanylate cyclase domain protein"/>
    <property type="match status" value="1"/>
</dbReference>